<comment type="caution">
    <text evidence="1">The sequence shown here is derived from an EMBL/GenBank/DDBJ whole genome shotgun (WGS) entry which is preliminary data.</text>
</comment>
<dbReference type="RefSeq" id="WP_130430481.1">
    <property type="nucleotide sequence ID" value="NZ_SHKP01000004.1"/>
</dbReference>
<proteinExistence type="predicted"/>
<name>A0A4V6MER3_9BURK</name>
<dbReference type="Proteomes" id="UP000293671">
    <property type="component" value="Unassembled WGS sequence"/>
</dbReference>
<protein>
    <submittedName>
        <fullName evidence="1">Uncharacterized protein</fullName>
    </submittedName>
</protein>
<accession>A0A4V6MER3</accession>
<evidence type="ECO:0000313" key="2">
    <source>
        <dbReference type="Proteomes" id="UP000293671"/>
    </source>
</evidence>
<keyword evidence="2" id="KW-1185">Reference proteome</keyword>
<reference evidence="1 2" key="1">
    <citation type="submission" date="2019-02" db="EMBL/GenBank/DDBJ databases">
        <title>Genomic Encyclopedia of Type Strains, Phase IV (KMG-IV): sequencing the most valuable type-strain genomes for metagenomic binning, comparative biology and taxonomic classification.</title>
        <authorList>
            <person name="Goeker M."/>
        </authorList>
    </citation>
    <scope>NUCLEOTIDE SEQUENCE [LARGE SCALE GENOMIC DNA]</scope>
    <source>
        <strain evidence="1 2">DSM 19570</strain>
    </source>
</reference>
<dbReference type="AlphaFoldDB" id="A0A4V6MER3"/>
<sequence>MFEKLKGIAGSTVDGVASTVRSGAASVVDAAGSVANTFNEKAVHTAVQEMRTVLQIAAADLQAHPVVAGPVTLTASVDLVFTALQMQVVIEPQGEPRVDEVPPPG</sequence>
<gene>
    <name evidence="1" type="ORF">EV670_0775</name>
</gene>
<evidence type="ECO:0000313" key="1">
    <source>
        <dbReference type="EMBL" id="RZU02746.1"/>
    </source>
</evidence>
<organism evidence="1 2">
    <name type="scientific">Rivibacter subsaxonicus</name>
    <dbReference type="NCBI Taxonomy" id="457575"/>
    <lineage>
        <taxon>Bacteria</taxon>
        <taxon>Pseudomonadati</taxon>
        <taxon>Pseudomonadota</taxon>
        <taxon>Betaproteobacteria</taxon>
        <taxon>Burkholderiales</taxon>
        <taxon>Rivibacter</taxon>
    </lineage>
</organism>
<dbReference type="EMBL" id="SHKP01000004">
    <property type="protein sequence ID" value="RZU02746.1"/>
    <property type="molecule type" value="Genomic_DNA"/>
</dbReference>